<protein>
    <submittedName>
        <fullName evidence="8">Aldo/keto reductase</fullName>
    </submittedName>
</protein>
<dbReference type="CDD" id="cd19071">
    <property type="entry name" value="AKR_AKR1-5-like"/>
    <property type="match status" value="1"/>
</dbReference>
<feature type="active site" description="Proton donor" evidence="4">
    <location>
        <position position="54"/>
    </location>
</feature>
<proteinExistence type="inferred from homology"/>
<dbReference type="GO" id="GO:0016616">
    <property type="term" value="F:oxidoreductase activity, acting on the CH-OH group of donors, NAD or NADP as acceptor"/>
    <property type="evidence" value="ECO:0007669"/>
    <property type="project" value="UniProtKB-ARBA"/>
</dbReference>
<evidence type="ECO:0000256" key="3">
    <source>
        <dbReference type="ARBA" id="ARBA00023002"/>
    </source>
</evidence>
<dbReference type="InterPro" id="IPR023210">
    <property type="entry name" value="NADP_OxRdtase_dom"/>
</dbReference>
<gene>
    <name evidence="8" type="ORF">B0H16DRAFT_1436828</name>
</gene>
<dbReference type="FunFam" id="3.20.20.100:FF:000002">
    <property type="entry name" value="2,5-diketo-D-gluconic acid reductase A"/>
    <property type="match status" value="1"/>
</dbReference>
<evidence type="ECO:0000256" key="2">
    <source>
        <dbReference type="ARBA" id="ARBA00022857"/>
    </source>
</evidence>
<dbReference type="PROSITE" id="PS00798">
    <property type="entry name" value="ALDOKETO_REDUCTASE_1"/>
    <property type="match status" value="1"/>
</dbReference>
<name>A0AAD7MDU7_9AGAR</name>
<sequence>MANVPFFTLNDGTKIPCLGMGCWMGGPGGGERVYEMCAEALKCGYRHFDTAAGYGNEEEVGRAIRDSGIPRSEIYVTTKLGYYPFWTASRPLNIHLPHSSDHHRVKDAFEESLNKLNVSYIDLYLMHWPQASIDGKTLGPEEHPTYIETWKEMEKLVQTGRVKTLGVSNFSIKTLEHLLPHCEIIPATNQVELHPCLPQNELKAYCEAKKILLTAYSPLGRSTFLIEDATIKTLAEKVNTSPAQILISWAVQRGTIAVPKSENRERMRANMTLVSLSAEDMAVVDALHQKPNMHKSLLVYHDKEGPGGVFGWTYEQLGWNLVLGGVVPPN</sequence>
<comment type="similarity">
    <text evidence="1">Belongs to the aldo/keto reductase family.</text>
</comment>
<dbReference type="AlphaFoldDB" id="A0AAD7MDU7"/>
<dbReference type="Proteomes" id="UP001215598">
    <property type="component" value="Unassembled WGS sequence"/>
</dbReference>
<dbReference type="Pfam" id="PF00248">
    <property type="entry name" value="Aldo_ket_red"/>
    <property type="match status" value="1"/>
</dbReference>
<evidence type="ECO:0000256" key="1">
    <source>
        <dbReference type="ARBA" id="ARBA00007905"/>
    </source>
</evidence>
<evidence type="ECO:0000259" key="7">
    <source>
        <dbReference type="Pfam" id="PF00248"/>
    </source>
</evidence>
<feature type="binding site" evidence="5">
    <location>
        <position position="127"/>
    </location>
    <ligand>
        <name>substrate</name>
    </ligand>
</feature>
<dbReference type="EMBL" id="JARKIB010000365">
    <property type="protein sequence ID" value="KAJ7712486.1"/>
    <property type="molecule type" value="Genomic_DNA"/>
</dbReference>
<evidence type="ECO:0000256" key="6">
    <source>
        <dbReference type="PIRSR" id="PIRSR000097-3"/>
    </source>
</evidence>
<dbReference type="InterPro" id="IPR020471">
    <property type="entry name" value="AKR"/>
</dbReference>
<dbReference type="InterPro" id="IPR036812">
    <property type="entry name" value="NAD(P)_OxRdtase_dom_sf"/>
</dbReference>
<evidence type="ECO:0000256" key="4">
    <source>
        <dbReference type="PIRSR" id="PIRSR000097-1"/>
    </source>
</evidence>
<dbReference type="PIRSF" id="PIRSF000097">
    <property type="entry name" value="AKR"/>
    <property type="match status" value="1"/>
</dbReference>
<dbReference type="PANTHER" id="PTHR43827">
    <property type="entry name" value="2,5-DIKETO-D-GLUCONIC ACID REDUCTASE"/>
    <property type="match status" value="1"/>
</dbReference>
<accession>A0AAD7MDU7</accession>
<keyword evidence="2" id="KW-0521">NADP</keyword>
<keyword evidence="9" id="KW-1185">Reference proteome</keyword>
<comment type="caution">
    <text evidence="8">The sequence shown here is derived from an EMBL/GenBank/DDBJ whole genome shotgun (WGS) entry which is preliminary data.</text>
</comment>
<dbReference type="InterPro" id="IPR018170">
    <property type="entry name" value="Aldo/ket_reductase_CS"/>
</dbReference>
<dbReference type="Gene3D" id="3.20.20.100">
    <property type="entry name" value="NADP-dependent oxidoreductase domain"/>
    <property type="match status" value="1"/>
</dbReference>
<organism evidence="8 9">
    <name type="scientific">Mycena metata</name>
    <dbReference type="NCBI Taxonomy" id="1033252"/>
    <lineage>
        <taxon>Eukaryota</taxon>
        <taxon>Fungi</taxon>
        <taxon>Dikarya</taxon>
        <taxon>Basidiomycota</taxon>
        <taxon>Agaricomycotina</taxon>
        <taxon>Agaricomycetes</taxon>
        <taxon>Agaricomycetidae</taxon>
        <taxon>Agaricales</taxon>
        <taxon>Marasmiineae</taxon>
        <taxon>Mycenaceae</taxon>
        <taxon>Mycena</taxon>
    </lineage>
</organism>
<feature type="site" description="Lowers pKa of active site Tyr" evidence="6">
    <location>
        <position position="79"/>
    </location>
</feature>
<dbReference type="PROSITE" id="PS00062">
    <property type="entry name" value="ALDOKETO_REDUCTASE_2"/>
    <property type="match status" value="1"/>
</dbReference>
<dbReference type="PANTHER" id="PTHR43827:SF3">
    <property type="entry name" value="NADP-DEPENDENT OXIDOREDUCTASE DOMAIN-CONTAINING PROTEIN"/>
    <property type="match status" value="1"/>
</dbReference>
<evidence type="ECO:0000313" key="9">
    <source>
        <dbReference type="Proteomes" id="UP001215598"/>
    </source>
</evidence>
<keyword evidence="3" id="KW-0560">Oxidoreductase</keyword>
<dbReference type="PRINTS" id="PR00069">
    <property type="entry name" value="ALDKETRDTASE"/>
</dbReference>
<reference evidence="8" key="1">
    <citation type="submission" date="2023-03" db="EMBL/GenBank/DDBJ databases">
        <title>Massive genome expansion in bonnet fungi (Mycena s.s.) driven by repeated elements and novel gene families across ecological guilds.</title>
        <authorList>
            <consortium name="Lawrence Berkeley National Laboratory"/>
            <person name="Harder C.B."/>
            <person name="Miyauchi S."/>
            <person name="Viragh M."/>
            <person name="Kuo A."/>
            <person name="Thoen E."/>
            <person name="Andreopoulos B."/>
            <person name="Lu D."/>
            <person name="Skrede I."/>
            <person name="Drula E."/>
            <person name="Henrissat B."/>
            <person name="Morin E."/>
            <person name="Kohler A."/>
            <person name="Barry K."/>
            <person name="LaButti K."/>
            <person name="Morin E."/>
            <person name="Salamov A."/>
            <person name="Lipzen A."/>
            <person name="Mereny Z."/>
            <person name="Hegedus B."/>
            <person name="Baldrian P."/>
            <person name="Stursova M."/>
            <person name="Weitz H."/>
            <person name="Taylor A."/>
            <person name="Grigoriev I.V."/>
            <person name="Nagy L.G."/>
            <person name="Martin F."/>
            <person name="Kauserud H."/>
        </authorList>
    </citation>
    <scope>NUCLEOTIDE SEQUENCE</scope>
    <source>
        <strain evidence="8">CBHHK182m</strain>
    </source>
</reference>
<feature type="domain" description="NADP-dependent oxidoreductase" evidence="7">
    <location>
        <begin position="19"/>
        <end position="287"/>
    </location>
</feature>
<dbReference type="SUPFAM" id="SSF51430">
    <property type="entry name" value="NAD(P)-linked oxidoreductase"/>
    <property type="match status" value="1"/>
</dbReference>
<evidence type="ECO:0000256" key="5">
    <source>
        <dbReference type="PIRSR" id="PIRSR000097-2"/>
    </source>
</evidence>
<evidence type="ECO:0000313" key="8">
    <source>
        <dbReference type="EMBL" id="KAJ7712486.1"/>
    </source>
</evidence>